<dbReference type="RefSeq" id="WP_135152821.1">
    <property type="nucleotide sequence ID" value="NZ_SOMN01000020.1"/>
</dbReference>
<evidence type="ECO:0000313" key="2">
    <source>
        <dbReference type="EMBL" id="TFE25166.1"/>
    </source>
</evidence>
<dbReference type="Pfam" id="PF13320">
    <property type="entry name" value="GH123_cat"/>
    <property type="match status" value="1"/>
</dbReference>
<sequence length="552" mass="63855">MSDIRFESRCLSSLVKVFADRELTDAPTIKASAMRNETFSFQVAFRANHLLKEVRVRIESDLSEAMSVRTVGLVPSEMPIYADHDSSILRAEPGLFPDPLYPVDDREGVTVLPGQWRAIWLTAEIRDQAQAGIHRIQIRFETAAGEILSEQYFELEIVPATLPKQRLIHTEWFHADCLAVHYGYKVFSEEHWDMIDRYVRTAAQHGMNMLLTPLFTPPLDTEVGGERPTVQLVDVVKTGEIYRFGFDRLTRWVEMCDRRGIEYLEMSHFFTQWGAKHAPKIIAEVDGENRQIFGWETDAGGEAYRGFLSQFLPALKDYINLHGLERRCYFHVSDEPNLNSLESYKRASRIVNEHLPQFPIIDALSDYDFYEQGLVKNPIPANDHLTAFMDNGVENLWTYYCCGQYKKVSNRFFCFPSARNRIIGMQLYKFDIAGFLHWGYNFWFSQLSRKVIDPYRVTDAGHAFPSGDAFLVYPGEKGPIESIRLEVFYEALQDLRALQLLESLIGKEKTLELLEEDLPQPLTFTEYPDDSEWLLSKRERINRTISEHVRLG</sequence>
<organism evidence="2 3">
    <name type="scientific">Cohnella luojiensis</name>
    <dbReference type="NCBI Taxonomy" id="652876"/>
    <lineage>
        <taxon>Bacteria</taxon>
        <taxon>Bacillati</taxon>
        <taxon>Bacillota</taxon>
        <taxon>Bacilli</taxon>
        <taxon>Bacillales</taxon>
        <taxon>Paenibacillaceae</taxon>
        <taxon>Cohnella</taxon>
    </lineage>
</organism>
<evidence type="ECO:0000313" key="3">
    <source>
        <dbReference type="Proteomes" id="UP000297900"/>
    </source>
</evidence>
<reference evidence="2 3" key="1">
    <citation type="submission" date="2019-03" db="EMBL/GenBank/DDBJ databases">
        <title>Cohnella endophytica sp. nov., a novel endophytic bacterium isolated from bark of Sonneratia apetala.</title>
        <authorList>
            <person name="Tuo L."/>
        </authorList>
    </citation>
    <scope>NUCLEOTIDE SEQUENCE [LARGE SCALE GENOMIC DNA]</scope>
    <source>
        <strain evidence="2 3">CCTCC AB 208254</strain>
    </source>
</reference>
<gene>
    <name evidence="2" type="ORF">E2980_14010</name>
</gene>
<evidence type="ECO:0000259" key="1">
    <source>
        <dbReference type="Pfam" id="PF13320"/>
    </source>
</evidence>
<proteinExistence type="predicted"/>
<dbReference type="OrthoDB" id="197680at2"/>
<name>A0A4Y8LWX3_9BACL</name>
<dbReference type="Proteomes" id="UP000297900">
    <property type="component" value="Unassembled WGS sequence"/>
</dbReference>
<accession>A0A4Y8LWX3</accession>
<dbReference type="SUPFAM" id="SSF51445">
    <property type="entry name" value="(Trans)glycosidases"/>
    <property type="match status" value="1"/>
</dbReference>
<dbReference type="InterPro" id="IPR025150">
    <property type="entry name" value="GH123_cat"/>
</dbReference>
<dbReference type="InterPro" id="IPR017853">
    <property type="entry name" value="GH"/>
</dbReference>
<dbReference type="EMBL" id="SOMN01000020">
    <property type="protein sequence ID" value="TFE25166.1"/>
    <property type="molecule type" value="Genomic_DNA"/>
</dbReference>
<dbReference type="AlphaFoldDB" id="A0A4Y8LWX3"/>
<keyword evidence="3" id="KW-1185">Reference proteome</keyword>
<feature type="domain" description="Glycoside hydrolase 123 catalytic" evidence="1">
    <location>
        <begin position="172"/>
        <end position="501"/>
    </location>
</feature>
<comment type="caution">
    <text evidence="2">The sequence shown here is derived from an EMBL/GenBank/DDBJ whole genome shotgun (WGS) entry which is preliminary data.</text>
</comment>
<protein>
    <submittedName>
        <fullName evidence="2">DUF4091 domain-containing protein</fullName>
    </submittedName>
</protein>